<dbReference type="AlphaFoldDB" id="A0A7S4IDP3"/>
<name>A0A7S4IDP3_9EUKA</name>
<reference evidence="1" key="1">
    <citation type="submission" date="2021-01" db="EMBL/GenBank/DDBJ databases">
        <authorList>
            <person name="Corre E."/>
            <person name="Pelletier E."/>
            <person name="Niang G."/>
            <person name="Scheremetjew M."/>
            <person name="Finn R."/>
            <person name="Kale V."/>
            <person name="Holt S."/>
            <person name="Cochrane G."/>
            <person name="Meng A."/>
            <person name="Brown T."/>
            <person name="Cohen L."/>
        </authorList>
    </citation>
    <scope>NUCLEOTIDE SEQUENCE</scope>
    <source>
        <strain evidence="1">DIVA3 518/3/11/1/6</strain>
    </source>
</reference>
<gene>
    <name evidence="1" type="ORF">VSP0166_LOCUS11202</name>
</gene>
<protein>
    <submittedName>
        <fullName evidence="1">Uncharacterized protein</fullName>
    </submittedName>
</protein>
<proteinExistence type="predicted"/>
<accession>A0A7S4IDP3</accession>
<organism evidence="1">
    <name type="scientific">Vannella robusta</name>
    <dbReference type="NCBI Taxonomy" id="1487602"/>
    <lineage>
        <taxon>Eukaryota</taxon>
        <taxon>Amoebozoa</taxon>
        <taxon>Discosea</taxon>
        <taxon>Flabellinia</taxon>
        <taxon>Vannellidae</taxon>
        <taxon>Vannella</taxon>
    </lineage>
</organism>
<sequence length="186" mass="22234">MTTAELTPEYHRALQHLERNLDELHIFPRRSISPDMLLDNNMQLIEIYSGEKMSNKQFPKGSFWRWNQTKRRREAFLNARNAVVSFAKFTPRRSSKKNNDELPSLKLWHFELKYTDCPQVIYHILWCEKGYNTLPSFSTFDVSMDDLTFLIPFMPNDAAQELFPNHYPQQCPKMHVQQSCNDPRYW</sequence>
<evidence type="ECO:0000313" key="1">
    <source>
        <dbReference type="EMBL" id="CAE2226191.1"/>
    </source>
</evidence>
<dbReference type="EMBL" id="HBKP01015812">
    <property type="protein sequence ID" value="CAE2226191.1"/>
    <property type="molecule type" value="Transcribed_RNA"/>
</dbReference>